<feature type="transmembrane region" description="Helical" evidence="2">
    <location>
        <begin position="99"/>
        <end position="124"/>
    </location>
</feature>
<sequence>MFSAADIIEALGLRRRLKSIRPQAPGTFPPGWQAWFDAMPPMPHRVTGALPQTFVDELAQRPLASPPKRDVQLNRWQAFATLWRQQWHPPIPEERRLRVFAATFSAVLHLCFAILLLWLAYVFVPPPQPAGEGDQVVQAEFIGTGTPEETGGGAPEGPQPEPAQTAAAPSPPAATPTPSDAPMQPPPPPQPEEPAPQPEEPVAAQPPPQAEPEPEPVVEVPPAPQPLQVTEVPQPDTQFVLPPPRPREVDLAPRELTVPQLRQPTQAISREQAQRQTLDTQRVEVQRIRVAPQVRGEESARLTQQIPITTTQSQSREIALPTLRGETRAIPMPSRGTTPGATTPGTSTSNAPSTSPGSASAATAAAPGGQAPGSGTSPTAQPGAGATPNAAPGAWPSPNRGDDWGVGTRNTPGGKPGSGAKPGVFDAQGRPNIGEPPTPGKNAPGTEEAHIADLDRAGRWLKRPPMDYTPTTFDQYWVPNETLLQEWVRKGIKSLSIPIPGTDKKISCVISILQFGGGCGLMDPNKNAQSATARPPPDVPFKPWLQEDNGSIKKAPPPPNTSVQVPASTTP</sequence>
<evidence type="ECO:0000256" key="1">
    <source>
        <dbReference type="SAM" id="MobiDB-lite"/>
    </source>
</evidence>
<reference evidence="3 4" key="1">
    <citation type="submission" date="2019-12" db="EMBL/GenBank/DDBJ databases">
        <authorList>
            <person name="Xu J."/>
        </authorList>
    </citation>
    <scope>NUCLEOTIDE SEQUENCE [LARGE SCALE GENOMIC DNA]</scope>
    <source>
        <strain evidence="3 4">HX-5-24</strain>
    </source>
</reference>
<proteinExistence type="predicted"/>
<feature type="compositionally biased region" description="Pro residues" evidence="1">
    <location>
        <begin position="183"/>
        <end position="211"/>
    </location>
</feature>
<keyword evidence="4" id="KW-1185">Reference proteome</keyword>
<feature type="compositionally biased region" description="Polar residues" evidence="1">
    <location>
        <begin position="561"/>
        <end position="571"/>
    </location>
</feature>
<organism evidence="3 4">
    <name type="scientific">Noviluteimonas gilva</name>
    <dbReference type="NCBI Taxonomy" id="2682097"/>
    <lineage>
        <taxon>Bacteria</taxon>
        <taxon>Pseudomonadati</taxon>
        <taxon>Pseudomonadota</taxon>
        <taxon>Gammaproteobacteria</taxon>
        <taxon>Lysobacterales</taxon>
        <taxon>Lysobacteraceae</taxon>
        <taxon>Noviluteimonas</taxon>
    </lineage>
</organism>
<dbReference type="AlphaFoldDB" id="A0A7C9HZG9"/>
<dbReference type="RefSeq" id="WP_156642209.1">
    <property type="nucleotide sequence ID" value="NZ_WOXT01000003.1"/>
</dbReference>
<feature type="compositionally biased region" description="Low complexity" evidence="1">
    <location>
        <begin position="303"/>
        <end position="315"/>
    </location>
</feature>
<feature type="region of interest" description="Disordered" evidence="1">
    <location>
        <begin position="144"/>
        <end position="281"/>
    </location>
</feature>
<accession>A0A7C9HZG9</accession>
<protein>
    <recommendedName>
        <fullName evidence="5">Transmembrane repetitive protein</fullName>
    </recommendedName>
</protein>
<keyword evidence="2" id="KW-1133">Transmembrane helix</keyword>
<gene>
    <name evidence="3" type="ORF">GN331_11425</name>
</gene>
<dbReference type="Proteomes" id="UP000479692">
    <property type="component" value="Unassembled WGS sequence"/>
</dbReference>
<keyword evidence="2" id="KW-0472">Membrane</keyword>
<feature type="region of interest" description="Disordered" evidence="1">
    <location>
        <begin position="524"/>
        <end position="571"/>
    </location>
</feature>
<evidence type="ECO:0000313" key="3">
    <source>
        <dbReference type="EMBL" id="MUV14814.1"/>
    </source>
</evidence>
<comment type="caution">
    <text evidence="3">The sequence shown here is derived from an EMBL/GenBank/DDBJ whole genome shotgun (WGS) entry which is preliminary data.</text>
</comment>
<name>A0A7C9HZG9_9GAMM</name>
<dbReference type="EMBL" id="WOXT01000003">
    <property type="protein sequence ID" value="MUV14814.1"/>
    <property type="molecule type" value="Genomic_DNA"/>
</dbReference>
<feature type="region of interest" description="Disordered" evidence="1">
    <location>
        <begin position="294"/>
        <end position="446"/>
    </location>
</feature>
<feature type="compositionally biased region" description="Polar residues" evidence="1">
    <location>
        <begin position="260"/>
        <end position="280"/>
    </location>
</feature>
<evidence type="ECO:0000256" key="2">
    <source>
        <dbReference type="SAM" id="Phobius"/>
    </source>
</evidence>
<evidence type="ECO:0000313" key="4">
    <source>
        <dbReference type="Proteomes" id="UP000479692"/>
    </source>
</evidence>
<evidence type="ECO:0008006" key="5">
    <source>
        <dbReference type="Google" id="ProtNLM"/>
    </source>
</evidence>
<feature type="compositionally biased region" description="Low complexity" evidence="1">
    <location>
        <begin position="333"/>
        <end position="394"/>
    </location>
</feature>
<keyword evidence="2" id="KW-0812">Transmembrane</keyword>